<accession>M4C3J8</accession>
<dbReference type="AlphaFoldDB" id="M4C3J8"/>
<name>M4C3J8_HYAAE</name>
<dbReference type="InParanoid" id="M4C3J8"/>
<feature type="domain" description="RNase H type-1" evidence="1">
    <location>
        <begin position="67"/>
        <end position="164"/>
    </location>
</feature>
<sequence>MVATTIHIIWTERLRRMADPSAPTAQHLAAARTSLRRVLTRFRGSIYQQGPDGAGSVIVKLKVGTHAAAISWVTSMALNSARTTEAVASYYGLVNGLRQAQIRAFVPLYVVGDNKAVINQLRVRRFPVRPRLSTLYREAREFANALSVDRWSHHSCEYNLMTAGAATATIANVACLWRRTLQTGQLCTSEHGPRY</sequence>
<dbReference type="EMBL" id="JH598168">
    <property type="status" value="NOT_ANNOTATED_CDS"/>
    <property type="molecule type" value="Genomic_DNA"/>
</dbReference>
<dbReference type="InterPro" id="IPR036397">
    <property type="entry name" value="RNaseH_sf"/>
</dbReference>
<organism evidence="2 3">
    <name type="scientific">Hyaloperonospora arabidopsidis (strain Emoy2)</name>
    <name type="common">Downy mildew agent</name>
    <name type="synonym">Peronospora arabidopsidis</name>
    <dbReference type="NCBI Taxonomy" id="559515"/>
    <lineage>
        <taxon>Eukaryota</taxon>
        <taxon>Sar</taxon>
        <taxon>Stramenopiles</taxon>
        <taxon>Oomycota</taxon>
        <taxon>Peronosporomycetes</taxon>
        <taxon>Peronosporales</taxon>
        <taxon>Peronosporaceae</taxon>
        <taxon>Hyaloperonospora</taxon>
    </lineage>
</organism>
<dbReference type="InterPro" id="IPR002156">
    <property type="entry name" value="RNaseH_domain"/>
</dbReference>
<dbReference type="EnsemblProtists" id="HpaT813666">
    <property type="protein sequence ID" value="HpaP813666"/>
    <property type="gene ID" value="HpaG813666"/>
</dbReference>
<protein>
    <recommendedName>
        <fullName evidence="1">RNase H type-1 domain-containing protein</fullName>
    </recommendedName>
</protein>
<evidence type="ECO:0000259" key="1">
    <source>
        <dbReference type="Pfam" id="PF13456"/>
    </source>
</evidence>
<dbReference type="Gene3D" id="3.30.420.10">
    <property type="entry name" value="Ribonuclease H-like superfamily/Ribonuclease H"/>
    <property type="match status" value="1"/>
</dbReference>
<dbReference type="VEuPathDB" id="FungiDB:HpaG813666"/>
<dbReference type="GO" id="GO:0003676">
    <property type="term" value="F:nucleic acid binding"/>
    <property type="evidence" value="ECO:0007669"/>
    <property type="project" value="InterPro"/>
</dbReference>
<dbReference type="STRING" id="559515.M4C3J8"/>
<reference evidence="3" key="1">
    <citation type="journal article" date="2010" name="Science">
        <title>Signatures of adaptation to obligate biotrophy in the Hyaloperonospora arabidopsidis genome.</title>
        <authorList>
            <person name="Baxter L."/>
            <person name="Tripathy S."/>
            <person name="Ishaque N."/>
            <person name="Boot N."/>
            <person name="Cabral A."/>
            <person name="Kemen E."/>
            <person name="Thines M."/>
            <person name="Ah-Fong A."/>
            <person name="Anderson R."/>
            <person name="Badejoko W."/>
            <person name="Bittner-Eddy P."/>
            <person name="Boore J.L."/>
            <person name="Chibucos M.C."/>
            <person name="Coates M."/>
            <person name="Dehal P."/>
            <person name="Delehaunty K."/>
            <person name="Dong S."/>
            <person name="Downton P."/>
            <person name="Dumas B."/>
            <person name="Fabro G."/>
            <person name="Fronick C."/>
            <person name="Fuerstenberg S.I."/>
            <person name="Fulton L."/>
            <person name="Gaulin E."/>
            <person name="Govers F."/>
            <person name="Hughes L."/>
            <person name="Humphray S."/>
            <person name="Jiang R.H."/>
            <person name="Judelson H."/>
            <person name="Kamoun S."/>
            <person name="Kyung K."/>
            <person name="Meijer H."/>
            <person name="Minx P."/>
            <person name="Morris P."/>
            <person name="Nelson J."/>
            <person name="Phuntumart V."/>
            <person name="Qutob D."/>
            <person name="Rehmany A."/>
            <person name="Rougon-Cardoso A."/>
            <person name="Ryden P."/>
            <person name="Torto-Alalibo T."/>
            <person name="Studholme D."/>
            <person name="Wang Y."/>
            <person name="Win J."/>
            <person name="Wood J."/>
            <person name="Clifton S.W."/>
            <person name="Rogers J."/>
            <person name="Van den Ackerveken G."/>
            <person name="Jones J.D."/>
            <person name="McDowell J.M."/>
            <person name="Beynon J."/>
            <person name="Tyler B.M."/>
        </authorList>
    </citation>
    <scope>NUCLEOTIDE SEQUENCE [LARGE SCALE GENOMIC DNA]</scope>
    <source>
        <strain evidence="3">Emoy2</strain>
    </source>
</reference>
<dbReference type="HOGENOM" id="CLU_095977_1_1_1"/>
<proteinExistence type="predicted"/>
<evidence type="ECO:0000313" key="2">
    <source>
        <dbReference type="EnsemblProtists" id="HpaP813666"/>
    </source>
</evidence>
<evidence type="ECO:0000313" key="3">
    <source>
        <dbReference type="Proteomes" id="UP000011713"/>
    </source>
</evidence>
<keyword evidence="3" id="KW-1185">Reference proteome</keyword>
<dbReference type="OMA" id="ANVACLW"/>
<dbReference type="Pfam" id="PF13456">
    <property type="entry name" value="RVT_3"/>
    <property type="match status" value="1"/>
</dbReference>
<dbReference type="GO" id="GO:0004523">
    <property type="term" value="F:RNA-DNA hybrid ribonuclease activity"/>
    <property type="evidence" value="ECO:0007669"/>
    <property type="project" value="InterPro"/>
</dbReference>
<dbReference type="Proteomes" id="UP000011713">
    <property type="component" value="Unassembled WGS sequence"/>
</dbReference>
<reference evidence="2" key="2">
    <citation type="submission" date="2015-06" db="UniProtKB">
        <authorList>
            <consortium name="EnsemblProtists"/>
        </authorList>
    </citation>
    <scope>IDENTIFICATION</scope>
    <source>
        <strain evidence="2">Emoy2</strain>
    </source>
</reference>